<dbReference type="EMBL" id="CP094358">
    <property type="protein sequence ID" value="UOB19167.1"/>
    <property type="molecule type" value="Genomic_DNA"/>
</dbReference>
<gene>
    <name evidence="2" type="ORF">MQE35_07675</name>
</gene>
<dbReference type="AlphaFoldDB" id="A0A9E7CUZ1"/>
<evidence type="ECO:0000313" key="3">
    <source>
        <dbReference type="Proteomes" id="UP000831290"/>
    </source>
</evidence>
<evidence type="ECO:0000313" key="2">
    <source>
        <dbReference type="EMBL" id="UOB19167.1"/>
    </source>
</evidence>
<organism evidence="2 3">
    <name type="scientific">Abyssalbus ytuae</name>
    <dbReference type="NCBI Taxonomy" id="2926907"/>
    <lineage>
        <taxon>Bacteria</taxon>
        <taxon>Pseudomonadati</taxon>
        <taxon>Bacteroidota</taxon>
        <taxon>Flavobacteriia</taxon>
        <taxon>Flavobacteriales</taxon>
        <taxon>Flavobacteriaceae</taxon>
        <taxon>Abyssalbus</taxon>
    </lineage>
</organism>
<reference evidence="2" key="1">
    <citation type="submission" date="2022-03" db="EMBL/GenBank/DDBJ databases">
        <title>Description of Abyssus ytuae gen. nov., sp. nov., a novel member of the family Flavobacteriaceae isolated from the sediment of Mariana Trench.</title>
        <authorList>
            <person name="Zhang J."/>
            <person name="Xu X."/>
        </authorList>
    </citation>
    <scope>NUCLEOTIDE SEQUENCE</scope>
    <source>
        <strain evidence="2">MT3330</strain>
    </source>
</reference>
<proteinExistence type="predicted"/>
<keyword evidence="3" id="KW-1185">Reference proteome</keyword>
<evidence type="ECO:0008006" key="4">
    <source>
        <dbReference type="Google" id="ProtNLM"/>
    </source>
</evidence>
<keyword evidence="1" id="KW-0472">Membrane</keyword>
<evidence type="ECO:0000256" key="1">
    <source>
        <dbReference type="SAM" id="Phobius"/>
    </source>
</evidence>
<protein>
    <recommendedName>
        <fullName evidence="4">Adenylosuccinate synthetase</fullName>
    </recommendedName>
</protein>
<dbReference type="KEGG" id="fbm:MQE35_07675"/>
<dbReference type="RefSeq" id="WP_255845784.1">
    <property type="nucleotide sequence ID" value="NZ_CP094358.1"/>
</dbReference>
<keyword evidence="1" id="KW-0812">Transmembrane</keyword>
<name>A0A9E7CUZ1_9FLAO</name>
<sequence>MNNLKNIKWAFLLLFSIMPFSKIKSQIPTEVPHPDNNKPVDFSSPFDIIVFIILPIMVIVFFILWKRKKK</sequence>
<accession>A0A9E7CUZ1</accession>
<dbReference type="Proteomes" id="UP000831290">
    <property type="component" value="Chromosome"/>
</dbReference>
<keyword evidence="1" id="KW-1133">Transmembrane helix</keyword>
<feature type="transmembrane region" description="Helical" evidence="1">
    <location>
        <begin position="49"/>
        <end position="65"/>
    </location>
</feature>